<dbReference type="CDD" id="cd13120">
    <property type="entry name" value="BF2867_like_N"/>
    <property type="match status" value="1"/>
</dbReference>
<comment type="caution">
    <text evidence="3">The sequence shown here is derived from an EMBL/GenBank/DDBJ whole genome shotgun (WGS) entry which is preliminary data.</text>
</comment>
<accession>A0A3E4N2J3</accession>
<name>A0A3E4N2J3_9BACT</name>
<evidence type="ECO:0000313" key="10">
    <source>
        <dbReference type="Proteomes" id="UP000285109"/>
    </source>
</evidence>
<dbReference type="EMBL" id="QRHQ01000026">
    <property type="protein sequence ID" value="RHF88494.1"/>
    <property type="molecule type" value="Genomic_DNA"/>
</dbReference>
<organism evidence="3 7">
    <name type="scientific">Phocaeicola plebeius</name>
    <dbReference type="NCBI Taxonomy" id="310297"/>
    <lineage>
        <taxon>Bacteria</taxon>
        <taxon>Pseudomonadati</taxon>
        <taxon>Bacteroidota</taxon>
        <taxon>Bacteroidia</taxon>
        <taxon>Bacteroidales</taxon>
        <taxon>Bacteroidaceae</taxon>
        <taxon>Phocaeicola</taxon>
    </lineage>
</organism>
<dbReference type="InterPro" id="IPR025049">
    <property type="entry name" value="Mfa-like_1"/>
</dbReference>
<dbReference type="PROSITE" id="PS51257">
    <property type="entry name" value="PROKAR_LIPOPROTEIN"/>
    <property type="match status" value="1"/>
</dbReference>
<evidence type="ECO:0000256" key="1">
    <source>
        <dbReference type="SAM" id="MobiDB-lite"/>
    </source>
</evidence>
<evidence type="ECO:0000313" key="3">
    <source>
        <dbReference type="EMBL" id="RGK56197.1"/>
    </source>
</evidence>
<dbReference type="InterPro" id="IPR042278">
    <property type="entry name" value="Mfa-like_1_N"/>
</dbReference>
<evidence type="ECO:0000313" key="5">
    <source>
        <dbReference type="EMBL" id="RHH48747.1"/>
    </source>
</evidence>
<evidence type="ECO:0000256" key="2">
    <source>
        <dbReference type="SAM" id="SignalP"/>
    </source>
</evidence>
<dbReference type="Proteomes" id="UP000285109">
    <property type="component" value="Unassembled WGS sequence"/>
</dbReference>
<dbReference type="EMBL" id="QRJS01000005">
    <property type="protein sequence ID" value="RHH48747.1"/>
    <property type="molecule type" value="Genomic_DNA"/>
</dbReference>
<feature type="chain" id="PRO_5041810514" evidence="2">
    <location>
        <begin position="20"/>
        <end position="311"/>
    </location>
</feature>
<dbReference type="Gene3D" id="2.60.40.2620">
    <property type="entry name" value="Fimbrillin-like"/>
    <property type="match status" value="1"/>
</dbReference>
<feature type="region of interest" description="Disordered" evidence="1">
    <location>
        <begin position="30"/>
        <end position="51"/>
    </location>
</feature>
<proteinExistence type="predicted"/>
<evidence type="ECO:0000313" key="8">
    <source>
        <dbReference type="Proteomes" id="UP000283485"/>
    </source>
</evidence>
<feature type="signal peptide" evidence="2">
    <location>
        <begin position="1"/>
        <end position="19"/>
    </location>
</feature>
<dbReference type="CDD" id="cd13121">
    <property type="entry name" value="BF2867_like_C"/>
    <property type="match status" value="1"/>
</dbReference>
<keyword evidence="2" id="KW-0732">Signal</keyword>
<dbReference type="EMBL" id="QSQT01000012">
    <property type="protein sequence ID" value="RGK56197.1"/>
    <property type="molecule type" value="Genomic_DNA"/>
</dbReference>
<keyword evidence="7" id="KW-1185">Reference proteome</keyword>
<evidence type="ECO:0000313" key="4">
    <source>
        <dbReference type="EMBL" id="RHF88494.1"/>
    </source>
</evidence>
<dbReference type="AlphaFoldDB" id="A0A3E4N2J3"/>
<dbReference type="Gene3D" id="2.60.40.2630">
    <property type="match status" value="1"/>
</dbReference>
<dbReference type="Pfam" id="PF13149">
    <property type="entry name" value="Mfa_like_1"/>
    <property type="match status" value="1"/>
</dbReference>
<evidence type="ECO:0000313" key="6">
    <source>
        <dbReference type="EMBL" id="RHM97684.1"/>
    </source>
</evidence>
<evidence type="ECO:0000313" key="9">
    <source>
        <dbReference type="Proteomes" id="UP000284998"/>
    </source>
</evidence>
<dbReference type="Proteomes" id="UP000284998">
    <property type="component" value="Unassembled WGS sequence"/>
</dbReference>
<evidence type="ECO:0000313" key="7">
    <source>
        <dbReference type="Proteomes" id="UP000260862"/>
    </source>
</evidence>
<dbReference type="Proteomes" id="UP000283485">
    <property type="component" value="Unassembled WGS sequence"/>
</dbReference>
<reference evidence="7 8" key="1">
    <citation type="submission" date="2018-08" db="EMBL/GenBank/DDBJ databases">
        <title>A genome reference for cultivated species of the human gut microbiota.</title>
        <authorList>
            <person name="Zou Y."/>
            <person name="Xue W."/>
            <person name="Luo G."/>
        </authorList>
    </citation>
    <scope>NUCLEOTIDE SEQUENCE [LARGE SCALE GENOMIC DNA]</scope>
    <source>
        <strain evidence="6 10">AF31-28B-AC</strain>
        <strain evidence="5 9">AM17-44</strain>
        <strain evidence="4 8">AM23-23</strain>
        <strain evidence="3 7">TF10-3AC</strain>
    </source>
</reference>
<sequence>MMKKSVLYAFIAAMLTAVSCTNDIPANVNGDTSGNTSEDTSGSGSGDLSGNSGKISIVASIASQTRAPQLGSDGSGSFQKGDKMTLCVTGGAAPVVTDYAYELDFLKWPDFGLSEEVSQVTFSACYPTQKVEKDGTFEFNSFKAPYGDLLIATAQPVEVGTSETVALTFCHALHRLNLEFVPGNGYTEEDLTLLSCTFSAKTTCVIDAVKGSVKEVKDEQGSLTVTGAKASFYLVPQATDGISFTLTLGGETKHFTLDALFKQSGNPQTALESGKSCTLTLKVGRDGITVSAGSIGAWEDQATADGEVVIG</sequence>
<dbReference type="EMBL" id="QRQK01000011">
    <property type="protein sequence ID" value="RHM97684.1"/>
    <property type="molecule type" value="Genomic_DNA"/>
</dbReference>
<gene>
    <name evidence="5" type="ORF">DW204_03125</name>
    <name evidence="4" type="ORF">DW653_12340</name>
    <name evidence="6" type="ORF">DWZ34_07225</name>
    <name evidence="3" type="ORF">DXD04_08020</name>
</gene>
<protein>
    <submittedName>
        <fullName evidence="3">Fimbrillin family protein</fullName>
    </submittedName>
</protein>
<dbReference type="Proteomes" id="UP000260862">
    <property type="component" value="Unassembled WGS sequence"/>
</dbReference>